<keyword evidence="1" id="KW-1133">Transmembrane helix</keyword>
<dbReference type="EMBL" id="CM031809">
    <property type="protein sequence ID" value="KAG6670395.1"/>
    <property type="molecule type" value="Genomic_DNA"/>
</dbReference>
<name>A0A8T1RUI5_CARIL</name>
<accession>A0A8T1RUI5</accession>
<dbReference type="PANTHER" id="PTHR36354:SF2">
    <property type="entry name" value="IMPORT INNER MEMBRANE TRANSLOCASE SUBUNIT"/>
    <property type="match status" value="1"/>
</dbReference>
<protein>
    <submittedName>
        <fullName evidence="2">Uncharacterized protein</fullName>
    </submittedName>
</protein>
<dbReference type="AlphaFoldDB" id="A0A8T1RUI5"/>
<comment type="caution">
    <text evidence="2">The sequence shown here is derived from an EMBL/GenBank/DDBJ whole genome shotgun (WGS) entry which is preliminary data.</text>
</comment>
<keyword evidence="1" id="KW-0472">Membrane</keyword>
<reference evidence="2" key="1">
    <citation type="submission" date="2020-12" db="EMBL/GenBank/DDBJ databases">
        <title>WGS assembly of Carya illinoinensis cv. Pawnee.</title>
        <authorList>
            <person name="Platts A."/>
            <person name="Shu S."/>
            <person name="Wright S."/>
            <person name="Barry K."/>
            <person name="Edger P."/>
            <person name="Pires J.C."/>
            <person name="Schmutz J."/>
        </authorList>
    </citation>
    <scope>NUCLEOTIDE SEQUENCE</scope>
    <source>
        <tissue evidence="2">Leaf</tissue>
    </source>
</reference>
<gene>
    <name evidence="2" type="ORF">CIPAW_01G307900</name>
</gene>
<dbReference type="OrthoDB" id="1742594at2759"/>
<keyword evidence="3" id="KW-1185">Reference proteome</keyword>
<evidence type="ECO:0000313" key="3">
    <source>
        <dbReference type="Proteomes" id="UP000811609"/>
    </source>
</evidence>
<feature type="transmembrane region" description="Helical" evidence="1">
    <location>
        <begin position="150"/>
        <end position="176"/>
    </location>
</feature>
<keyword evidence="1" id="KW-0812">Transmembrane</keyword>
<organism evidence="2 3">
    <name type="scientific">Carya illinoinensis</name>
    <name type="common">Pecan</name>
    <dbReference type="NCBI Taxonomy" id="32201"/>
    <lineage>
        <taxon>Eukaryota</taxon>
        <taxon>Viridiplantae</taxon>
        <taxon>Streptophyta</taxon>
        <taxon>Embryophyta</taxon>
        <taxon>Tracheophyta</taxon>
        <taxon>Spermatophyta</taxon>
        <taxon>Magnoliopsida</taxon>
        <taxon>eudicotyledons</taxon>
        <taxon>Gunneridae</taxon>
        <taxon>Pentapetalae</taxon>
        <taxon>rosids</taxon>
        <taxon>fabids</taxon>
        <taxon>Fagales</taxon>
        <taxon>Juglandaceae</taxon>
        <taxon>Carya</taxon>
    </lineage>
</organism>
<evidence type="ECO:0000313" key="2">
    <source>
        <dbReference type="EMBL" id="KAG6670395.1"/>
    </source>
</evidence>
<feature type="transmembrane region" description="Helical" evidence="1">
    <location>
        <begin position="182"/>
        <end position="200"/>
    </location>
</feature>
<dbReference type="Proteomes" id="UP000811609">
    <property type="component" value="Chromosome 1"/>
</dbReference>
<dbReference type="PANTHER" id="PTHR36354">
    <property type="entry name" value="IMPORT INNER MEMBRANE TRANSLOCASE SUBUNIT"/>
    <property type="match status" value="1"/>
</dbReference>
<evidence type="ECO:0000256" key="1">
    <source>
        <dbReference type="SAM" id="Phobius"/>
    </source>
</evidence>
<sequence>MSEPMVRVIRGGLVRLIHYCQLSKPIRTPSSSSNPNNAFASSVRAYSSSLSPVNSRTSMISQFHSRPTSSKAVNPNTSSLSPRSLLFFTIKPGHSSISGAGFGVRLFSTNPDLGKRVFREKPATALTSTFSRYREAIGLQIEAFLRRNSLILIGAGGLLVCALLWRIMFGIANTFVGLSEGMAKYGFLALSSAIVAFAVII</sequence>
<proteinExistence type="predicted"/>